<dbReference type="InterPro" id="IPR037165">
    <property type="entry name" value="AldOxase/xan_DH_Mopterin-bd_sf"/>
</dbReference>
<dbReference type="SUPFAM" id="SSF56003">
    <property type="entry name" value="Molybdenum cofactor-binding domain"/>
    <property type="match status" value="2"/>
</dbReference>
<dbReference type="Gene3D" id="3.90.1170.50">
    <property type="entry name" value="Aldehyde oxidase/xanthine dehydrogenase, a/b hammerhead"/>
    <property type="match status" value="2"/>
</dbReference>
<dbReference type="InterPro" id="IPR052516">
    <property type="entry name" value="N-heterocyclic_Hydroxylase"/>
</dbReference>
<sequence>MNDLTPTTDKGVLDRRGFLVGSLASIGLVAGFGRMPSAQADVILPGAEDFAPNLWFSMAPDMTTTVYITKAEMGQHVGTPLAQALAEELEVPWEHVRIEHVDSAPKWGLMITGGSTSVNTSFDTMSRAGAAGRMALIKAAAKHWQVPEGECSAADGTVKHSSGKSITYGELITQGHIGNAIGESDWAAIKLKEPANYKIVGKPIPALDIPPKTNGTARYGIDVFLPGMLYGKPIVPPTRTGSRVTAIDDSGAKGVKGYVKAIKIDDPSKHFDGWVVVTAETYHAASQAADAIKVSYDTGPNATASTQTIFEAAKKLSDDPKSGVSSVNEGHAEDLLAKDANKLDVVYTTDPNFHATMEPVNATAVLVDGTCHIYCGNQFQTSGMQMVGAALGMDPANVIVHQQFLGGGFGRRLYSDYMIPAALAAKAMERPVKLIYSRADDFAFDCARAPSYQAMQGSLDADGKLAAVRHDVVAGWPMAMIAPFFMSTGADGKTKLDDSALDGADFWYSLPNHHLRAIKNEHSQEVLPPGWLRAVGPGFTTWAVESFIDEMAEKAKADPLDFRLKHLDGAGRQAGGDTVSNRGGAKRQAAVLQMVAERSGYGKKTLPADTAIGLAVSAGQSHAVPTFAACAVEVSVDRQTGDVTVHKITQVLDAGLPINPDGIISQMESATLWGVSIALHEQGQFENGRIQPENFDSYTPLRMSQVPELDVSYVTDSTEFPVGLGEPPLNAVAPAIANAIHRAVGARVRSLPITAERVKAAMGT</sequence>
<proteinExistence type="predicted"/>
<evidence type="ECO:0000313" key="2">
    <source>
        <dbReference type="EMBL" id="MDY0884504.1"/>
    </source>
</evidence>
<dbReference type="SUPFAM" id="SSF54665">
    <property type="entry name" value="CO dehydrogenase molybdoprotein N-domain-like"/>
    <property type="match status" value="1"/>
</dbReference>
<reference evidence="2 3" key="1">
    <citation type="journal article" date="2016" name="Antonie Van Leeuwenhoek">
        <title>Dongia soli sp. nov., isolated from soil from Dokdo, Korea.</title>
        <authorList>
            <person name="Kim D.U."/>
            <person name="Lee H."/>
            <person name="Kim H."/>
            <person name="Kim S.G."/>
            <person name="Ka J.O."/>
        </authorList>
    </citation>
    <scope>NUCLEOTIDE SEQUENCE [LARGE SCALE GENOMIC DNA]</scope>
    <source>
        <strain evidence="2 3">D78</strain>
    </source>
</reference>
<dbReference type="Proteomes" id="UP001279642">
    <property type="component" value="Unassembled WGS sequence"/>
</dbReference>
<dbReference type="Pfam" id="PF20256">
    <property type="entry name" value="MoCoBD_2"/>
    <property type="match status" value="2"/>
</dbReference>
<organism evidence="2 3">
    <name type="scientific">Dongia soli</name>
    <dbReference type="NCBI Taxonomy" id="600628"/>
    <lineage>
        <taxon>Bacteria</taxon>
        <taxon>Pseudomonadati</taxon>
        <taxon>Pseudomonadota</taxon>
        <taxon>Alphaproteobacteria</taxon>
        <taxon>Rhodospirillales</taxon>
        <taxon>Dongiaceae</taxon>
        <taxon>Dongia</taxon>
    </lineage>
</organism>
<evidence type="ECO:0000259" key="1">
    <source>
        <dbReference type="SMART" id="SM01008"/>
    </source>
</evidence>
<dbReference type="InterPro" id="IPR008274">
    <property type="entry name" value="AldOxase/xan_DH_MoCoBD1"/>
</dbReference>
<evidence type="ECO:0000313" key="3">
    <source>
        <dbReference type="Proteomes" id="UP001279642"/>
    </source>
</evidence>
<dbReference type="Gene3D" id="3.30.365.10">
    <property type="entry name" value="Aldehyde oxidase/xanthine dehydrogenase, molybdopterin binding domain"/>
    <property type="match status" value="4"/>
</dbReference>
<dbReference type="SMART" id="SM01008">
    <property type="entry name" value="Ald_Xan_dh_C"/>
    <property type="match status" value="1"/>
</dbReference>
<feature type="domain" description="Aldehyde oxidase/xanthine dehydrogenase a/b hammerhead" evidence="1">
    <location>
        <begin position="214"/>
        <end position="300"/>
    </location>
</feature>
<dbReference type="PANTHER" id="PTHR47495">
    <property type="entry name" value="ALDEHYDE DEHYDROGENASE"/>
    <property type="match status" value="1"/>
</dbReference>
<dbReference type="InterPro" id="IPR036856">
    <property type="entry name" value="Ald_Oxase/Xan_DH_a/b_sf"/>
</dbReference>
<dbReference type="InterPro" id="IPR012368">
    <property type="entry name" value="OxRdtase_Mopterin-bd_su_IorB"/>
</dbReference>
<dbReference type="InterPro" id="IPR006311">
    <property type="entry name" value="TAT_signal"/>
</dbReference>
<dbReference type="EMBL" id="JAXCLW010000005">
    <property type="protein sequence ID" value="MDY0884504.1"/>
    <property type="molecule type" value="Genomic_DNA"/>
</dbReference>
<dbReference type="PIRSF" id="PIRSF036389">
    <property type="entry name" value="IOR_B"/>
    <property type="match status" value="1"/>
</dbReference>
<dbReference type="InterPro" id="IPR046867">
    <property type="entry name" value="AldOxase/xan_DH_MoCoBD2"/>
</dbReference>
<dbReference type="PANTHER" id="PTHR47495:SF2">
    <property type="entry name" value="ALDEHYDE DEHYDROGENASE"/>
    <property type="match status" value="1"/>
</dbReference>
<gene>
    <name evidence="2" type="ORF">SMD27_16795</name>
</gene>
<keyword evidence="3" id="KW-1185">Reference proteome</keyword>
<dbReference type="Pfam" id="PF02738">
    <property type="entry name" value="MoCoBD_1"/>
    <property type="match status" value="1"/>
</dbReference>
<name>A0ABU5EDS9_9PROT</name>
<comment type="caution">
    <text evidence="2">The sequence shown here is derived from an EMBL/GenBank/DDBJ whole genome shotgun (WGS) entry which is preliminary data.</text>
</comment>
<protein>
    <submittedName>
        <fullName evidence="2">Molybdopterin cofactor-binding domain-containing protein</fullName>
    </submittedName>
</protein>
<dbReference type="InterPro" id="IPR000674">
    <property type="entry name" value="Ald_Oxase/Xan_DH_a/b"/>
</dbReference>
<dbReference type="PROSITE" id="PS51318">
    <property type="entry name" value="TAT"/>
    <property type="match status" value="1"/>
</dbReference>
<accession>A0ABU5EDS9</accession>
<dbReference type="RefSeq" id="WP_320509578.1">
    <property type="nucleotide sequence ID" value="NZ_JAXCLW010000005.1"/>
</dbReference>